<evidence type="ECO:0000313" key="1">
    <source>
        <dbReference type="EMBL" id="MDR6223664.1"/>
    </source>
</evidence>
<name>A0AA90U1R6_9EURY</name>
<protein>
    <submittedName>
        <fullName evidence="1">Uncharacterized protein</fullName>
    </submittedName>
</protein>
<keyword evidence="2" id="KW-1185">Reference proteome</keyword>
<reference evidence="1 2" key="1">
    <citation type="submission" date="2023-07" db="EMBL/GenBank/DDBJ databases">
        <title>Genomic Encyclopedia of Type Strains, Phase IV (KMG-IV): sequencing the most valuable type-strain genomes for metagenomic binning, comparative biology and taxonomic classification.</title>
        <authorList>
            <person name="Goeker M."/>
        </authorList>
    </citation>
    <scope>NUCLEOTIDE SEQUENCE [LARGE SCALE GENOMIC DNA]</scope>
    <source>
        <strain evidence="1 2">DSM 17273</strain>
    </source>
</reference>
<sequence>MPHKNYNNKIAFINFYYQKTGGLVTTFFELDYVTSEPYFVHILDDKLTLGELMQLTYKTTQVSYFTVENQNGDEVHRSLVNSTDAMDYLNLCRGHGELV</sequence>
<comment type="caution">
    <text evidence="1">The sequence shown here is derived from an EMBL/GenBank/DDBJ whole genome shotgun (WGS) entry which is preliminary data.</text>
</comment>
<dbReference type="EMBL" id="JAVDQI010000010">
    <property type="protein sequence ID" value="MDR6223664.1"/>
    <property type="molecule type" value="Genomic_DNA"/>
</dbReference>
<gene>
    <name evidence="1" type="ORF">J2750_002137</name>
</gene>
<dbReference type="AlphaFoldDB" id="A0AA90U1R6"/>
<evidence type="ECO:0000313" key="2">
    <source>
        <dbReference type="Proteomes" id="UP001185015"/>
    </source>
</evidence>
<accession>A0AA90U1R6</accession>
<proteinExistence type="predicted"/>
<organism evidence="1 2">
    <name type="scientific">Methanococcoides alaskense</name>
    <dbReference type="NCBI Taxonomy" id="325778"/>
    <lineage>
        <taxon>Archaea</taxon>
        <taxon>Methanobacteriati</taxon>
        <taxon>Methanobacteriota</taxon>
        <taxon>Stenosarchaea group</taxon>
        <taxon>Methanomicrobia</taxon>
        <taxon>Methanosarcinales</taxon>
        <taxon>Methanosarcinaceae</taxon>
        <taxon>Methanococcoides</taxon>
    </lineage>
</organism>
<dbReference type="Proteomes" id="UP001185015">
    <property type="component" value="Unassembled WGS sequence"/>
</dbReference>